<dbReference type="SUPFAM" id="SSF89372">
    <property type="entry name" value="Fucose-specific lectin"/>
    <property type="match status" value="1"/>
</dbReference>
<evidence type="ECO:0000256" key="1">
    <source>
        <dbReference type="SAM" id="MobiDB-lite"/>
    </source>
</evidence>
<name>A0A9P4MQF0_9PLEO</name>
<evidence type="ECO:0000256" key="2">
    <source>
        <dbReference type="SAM" id="Phobius"/>
    </source>
</evidence>
<evidence type="ECO:0000313" key="4">
    <source>
        <dbReference type="Proteomes" id="UP000799536"/>
    </source>
</evidence>
<evidence type="ECO:0008006" key="5">
    <source>
        <dbReference type="Google" id="ProtNLM"/>
    </source>
</evidence>
<organism evidence="3 4">
    <name type="scientific">Delitschia confertaspora ATCC 74209</name>
    <dbReference type="NCBI Taxonomy" id="1513339"/>
    <lineage>
        <taxon>Eukaryota</taxon>
        <taxon>Fungi</taxon>
        <taxon>Dikarya</taxon>
        <taxon>Ascomycota</taxon>
        <taxon>Pezizomycotina</taxon>
        <taxon>Dothideomycetes</taxon>
        <taxon>Pleosporomycetidae</taxon>
        <taxon>Pleosporales</taxon>
        <taxon>Delitschiaceae</taxon>
        <taxon>Delitschia</taxon>
    </lineage>
</organism>
<keyword evidence="2" id="KW-0812">Transmembrane</keyword>
<proteinExistence type="predicted"/>
<keyword evidence="2" id="KW-0472">Membrane</keyword>
<dbReference type="Proteomes" id="UP000799536">
    <property type="component" value="Unassembled WGS sequence"/>
</dbReference>
<reference evidence="3" key="1">
    <citation type="journal article" date="2020" name="Stud. Mycol.">
        <title>101 Dothideomycetes genomes: a test case for predicting lifestyles and emergence of pathogens.</title>
        <authorList>
            <person name="Haridas S."/>
            <person name="Albert R."/>
            <person name="Binder M."/>
            <person name="Bloem J."/>
            <person name="Labutti K."/>
            <person name="Salamov A."/>
            <person name="Andreopoulos B."/>
            <person name="Baker S."/>
            <person name="Barry K."/>
            <person name="Bills G."/>
            <person name="Bluhm B."/>
            <person name="Cannon C."/>
            <person name="Castanera R."/>
            <person name="Culley D."/>
            <person name="Daum C."/>
            <person name="Ezra D."/>
            <person name="Gonzalez J."/>
            <person name="Henrissat B."/>
            <person name="Kuo A."/>
            <person name="Liang C."/>
            <person name="Lipzen A."/>
            <person name="Lutzoni F."/>
            <person name="Magnuson J."/>
            <person name="Mondo S."/>
            <person name="Nolan M."/>
            <person name="Ohm R."/>
            <person name="Pangilinan J."/>
            <person name="Park H.-J."/>
            <person name="Ramirez L."/>
            <person name="Alfaro M."/>
            <person name="Sun H."/>
            <person name="Tritt A."/>
            <person name="Yoshinaga Y."/>
            <person name="Zwiers L.-H."/>
            <person name="Turgeon B."/>
            <person name="Goodwin S."/>
            <person name="Spatafora J."/>
            <person name="Crous P."/>
            <person name="Grigoriev I."/>
        </authorList>
    </citation>
    <scope>NUCLEOTIDE SEQUENCE</scope>
    <source>
        <strain evidence="3">ATCC 74209</strain>
    </source>
</reference>
<evidence type="ECO:0000313" key="3">
    <source>
        <dbReference type="EMBL" id="KAF2201714.1"/>
    </source>
</evidence>
<keyword evidence="4" id="KW-1185">Reference proteome</keyword>
<protein>
    <recommendedName>
        <fullName evidence="5">Fucose-specific lectin</fullName>
    </recommendedName>
</protein>
<dbReference type="EMBL" id="ML993964">
    <property type="protein sequence ID" value="KAF2201714.1"/>
    <property type="molecule type" value="Genomic_DNA"/>
</dbReference>
<accession>A0A9P4MQF0</accession>
<keyword evidence="2" id="KW-1133">Transmembrane helix</keyword>
<dbReference type="Gene3D" id="2.120.10.70">
    <property type="entry name" value="Fucose-specific lectin"/>
    <property type="match status" value="1"/>
</dbReference>
<dbReference type="OrthoDB" id="5205900at2759"/>
<gene>
    <name evidence="3" type="ORF">GQ43DRAFT_370768</name>
</gene>
<feature type="region of interest" description="Disordered" evidence="1">
    <location>
        <begin position="46"/>
        <end position="79"/>
    </location>
</feature>
<dbReference type="AlphaFoldDB" id="A0A9P4MQF0"/>
<comment type="caution">
    <text evidence="3">The sequence shown here is derived from an EMBL/GenBank/DDBJ whole genome shotgun (WGS) entry which is preliminary data.</text>
</comment>
<feature type="compositionally biased region" description="Low complexity" evidence="1">
    <location>
        <begin position="46"/>
        <end position="75"/>
    </location>
</feature>
<feature type="transmembrane region" description="Helical" evidence="2">
    <location>
        <begin position="24"/>
        <end position="45"/>
    </location>
</feature>
<sequence>MPQSPGEDYQQPRKIYFGLQRRTWIILAIISIVILAAAIGGAVGATTRKSEMKTSTSSTSANRTANPPTATPTSNLMDKSPVHINSSLAALHWNDTSSIGHRRVYFQHKNGTIFESAWNSNTSGWTASPITDSSIDAAIGTPLTAENGYPHVNRSWDMVQSVFLTSSTGEIYERQTPYKEQVGLWGNDNFSGLFSISNASSFTAYWNQDFKNASQILVVLFQEIGANSLTIGKYTSDNETSYPWVSRRESISILDGSPMAMASVGEEYSLMLYMADSEGVMIQYQYQLDTDTLSRSRRTTYPLPRRTPFCVATQDNTPLFTQDTLPECAKTEPWTHLLLFGTPDRGDLRHVSWNCSSGFNDRTAMIKPLLKRNRTYLNLAAAHQDNRVYVVYDEGEGPVIEEWNVPQGGYNAGDAQGWSVLGTVAVNGTE</sequence>